<dbReference type="Gene3D" id="2.60.120.180">
    <property type="match status" value="1"/>
</dbReference>
<comment type="similarity">
    <text evidence="2 7">Belongs to the glycosyl hydrolase 12 (cellulase H) family.</text>
</comment>
<comment type="caution">
    <text evidence="11">The sequence shown here is derived from an EMBL/GenBank/DDBJ whole genome shotgun (WGS) entry which is preliminary data.</text>
</comment>
<dbReference type="InterPro" id="IPR029062">
    <property type="entry name" value="Class_I_gatase-like"/>
</dbReference>
<keyword evidence="7" id="KW-0119">Carbohydrate metabolism</keyword>
<dbReference type="PANTHER" id="PTHR36447">
    <property type="entry name" value="BETA-GALACTOSIDASE GANA"/>
    <property type="match status" value="1"/>
</dbReference>
<evidence type="ECO:0000256" key="8">
    <source>
        <dbReference type="SAM" id="MobiDB-lite"/>
    </source>
</evidence>
<dbReference type="Gene3D" id="3.40.50.880">
    <property type="match status" value="1"/>
</dbReference>
<dbReference type="AlphaFoldDB" id="A0A4D4LDB0"/>
<dbReference type="InterPro" id="IPR013529">
    <property type="entry name" value="Glyco_hydro_42_N"/>
</dbReference>
<dbReference type="SUPFAM" id="SSF51445">
    <property type="entry name" value="(Trans)glycosidases"/>
    <property type="match status" value="1"/>
</dbReference>
<evidence type="ECO:0000256" key="2">
    <source>
        <dbReference type="ARBA" id="ARBA00005519"/>
    </source>
</evidence>
<dbReference type="OrthoDB" id="9800974at2"/>
<dbReference type="SUPFAM" id="SSF49899">
    <property type="entry name" value="Concanavalin A-like lectins/glucanases"/>
    <property type="match status" value="1"/>
</dbReference>
<reference evidence="11 12" key="1">
    <citation type="journal article" date="2020" name="Int. J. Syst. Evol. Microbiol.">
        <title>Reclassification of Streptomyces castelarensis and Streptomyces sporoclivatus as later heterotypic synonyms of Streptomyces antimycoticus.</title>
        <authorList>
            <person name="Komaki H."/>
            <person name="Tamura T."/>
        </authorList>
    </citation>
    <scope>NUCLEOTIDE SEQUENCE [LARGE SCALE GENOMIC DNA]</scope>
    <source>
        <strain evidence="11 12">NBRC 13459</strain>
    </source>
</reference>
<name>A0A4D4LDB0_STRVO</name>
<evidence type="ECO:0000259" key="10">
    <source>
        <dbReference type="Pfam" id="PF08532"/>
    </source>
</evidence>
<dbReference type="Pfam" id="PF01670">
    <property type="entry name" value="Glyco_hydro_12"/>
    <property type="match status" value="1"/>
</dbReference>
<keyword evidence="5 7" id="KW-0378">Hydrolase</keyword>
<evidence type="ECO:0000256" key="6">
    <source>
        <dbReference type="ARBA" id="ARBA00023295"/>
    </source>
</evidence>
<evidence type="ECO:0000313" key="11">
    <source>
        <dbReference type="EMBL" id="GDY57050.1"/>
    </source>
</evidence>
<comment type="similarity">
    <text evidence="3">Belongs to the glycosyl hydrolase 42 family.</text>
</comment>
<dbReference type="Pfam" id="PF02449">
    <property type="entry name" value="Glyco_hydro_42"/>
    <property type="match status" value="1"/>
</dbReference>
<evidence type="ECO:0000259" key="9">
    <source>
        <dbReference type="Pfam" id="PF02449"/>
    </source>
</evidence>
<sequence>MPDLNDATRGRVLYGGDYNPEQWPESVWHDDIRLMRRAGVTTVTVGVFSWARLEPRPGARDFDWLDRVLDLLHEGGIEVCLATPTASPPPWMGSRHPETLPRDENGTVVWYGSRNQFCASSSVYRDHALRITEDLADRYGGHPALRMWHVGNEYSTHCWCDETARHFRRWLRARYGVLDALNEAWGTAFWSQRYDSWEEIIPPRRAQYLINPGQALDFRRFTSDALLECFTAERDALAARTPHIPVTTNFMPLFIGQDGWAWAAEEDVVSVDLYPDPKDPHAAAYGAMVQDLTRSQAGGPWVLMEQAAGPVNWRGVNHPKPDGLMRLWSLQAVARGADAVCFFQWRQSRQGSEKFHSGMVPHAGEHSRTFARVRELGAELRELAPVAGTDVPARAAILHDWHSWWATAQDGRPSSLVSCERLLRAWHQALWERNLTTDFAHPHADLTDYALVAAPQLYLLTDEALDNLAAYVRGGGALVCGFFTGVADEDDRVRPGGMDRRLRVLLGIRTVHEWWPLDEGETLTAEGAWLGAFHGTLWSEDLEPSTAEPVARINGGELDGRPAVTRNAYGAGTAWYVSTLPEPAALGALLGRAAEEAGLAPVLPGLPRASRRCGAARTSSCSTTAAPRRSYPSRPRGRICSPGARTTPASGWTASRSWSWLRPNPSAEREGPVQRAARTLFLTPLIALLALIGFAAAPAQAATWSSSDQWGTWSNGGYTLYNNIWGSGAGSQTIWANSYGDWGVWANHPNTGGIKSYPNAKKVVGKKISAISTLTSTYNVTVPSSGAYNTSYDIWDSNYDYEIMLWVNKTGPVGPLGTAQGNVTLGGHTWSVYKGSNGANEVFSFIRTSNSTSGSVDIKPIVNWIKNTKGWFGDVTIGDVQFGYEITSSAGGLDFRTNGFGVSAS</sequence>
<feature type="domain" description="Glycoside hydrolase family 42 N-terminal" evidence="9">
    <location>
        <begin position="17"/>
        <end position="382"/>
    </location>
</feature>
<evidence type="ECO:0000313" key="12">
    <source>
        <dbReference type="Proteomes" id="UP000301309"/>
    </source>
</evidence>
<dbReference type="Gene3D" id="3.20.20.80">
    <property type="entry name" value="Glycosidases"/>
    <property type="match status" value="1"/>
</dbReference>
<dbReference type="InterPro" id="IPR002594">
    <property type="entry name" value="GH12"/>
</dbReference>
<comment type="catalytic activity">
    <reaction evidence="1">
        <text>Hydrolysis of terminal non-reducing beta-D-galactose residues in beta-D-galactosides.</text>
        <dbReference type="EC" id="3.2.1.23"/>
    </reaction>
</comment>
<dbReference type="EMBL" id="BJHW01000001">
    <property type="protein sequence ID" value="GDY57050.1"/>
    <property type="molecule type" value="Genomic_DNA"/>
</dbReference>
<dbReference type="GO" id="GO:0004565">
    <property type="term" value="F:beta-galactosidase activity"/>
    <property type="evidence" value="ECO:0007669"/>
    <property type="project" value="UniProtKB-EC"/>
</dbReference>
<dbReference type="InterPro" id="IPR013320">
    <property type="entry name" value="ConA-like_dom_sf"/>
</dbReference>
<keyword evidence="6 7" id="KW-0326">Glycosidase</keyword>
<feature type="compositionally biased region" description="Low complexity" evidence="8">
    <location>
        <begin position="623"/>
        <end position="634"/>
    </location>
</feature>
<dbReference type="GO" id="GO:0009341">
    <property type="term" value="C:beta-galactosidase complex"/>
    <property type="evidence" value="ECO:0007669"/>
    <property type="project" value="InterPro"/>
</dbReference>
<dbReference type="EC" id="3.2.1.23" evidence="4"/>
<dbReference type="Proteomes" id="UP000301309">
    <property type="component" value="Unassembled WGS sequence"/>
</dbReference>
<evidence type="ECO:0000256" key="1">
    <source>
        <dbReference type="ARBA" id="ARBA00001412"/>
    </source>
</evidence>
<dbReference type="Pfam" id="PF08532">
    <property type="entry name" value="Glyco_hydro_42M"/>
    <property type="match status" value="1"/>
</dbReference>
<feature type="region of interest" description="Disordered" evidence="8">
    <location>
        <begin position="623"/>
        <end position="651"/>
    </location>
</feature>
<proteinExistence type="inferred from homology"/>
<dbReference type="SUPFAM" id="SSF52317">
    <property type="entry name" value="Class I glutamine amidotransferase-like"/>
    <property type="match status" value="1"/>
</dbReference>
<dbReference type="CDD" id="cd03143">
    <property type="entry name" value="A4_beta-galactosidase_middle_domain"/>
    <property type="match status" value="1"/>
</dbReference>
<feature type="domain" description="Beta-galactosidase trimerisation" evidence="10">
    <location>
        <begin position="393"/>
        <end position="599"/>
    </location>
</feature>
<evidence type="ECO:0000256" key="5">
    <source>
        <dbReference type="ARBA" id="ARBA00022801"/>
    </source>
</evidence>
<dbReference type="NCBIfam" id="NF004860">
    <property type="entry name" value="PRK06215.1"/>
    <property type="match status" value="1"/>
</dbReference>
<evidence type="ECO:0000256" key="7">
    <source>
        <dbReference type="RuleBase" id="RU361163"/>
    </source>
</evidence>
<dbReference type="GO" id="GO:0000272">
    <property type="term" value="P:polysaccharide catabolic process"/>
    <property type="evidence" value="ECO:0007669"/>
    <property type="project" value="UniProtKB-KW"/>
</dbReference>
<keyword evidence="12" id="KW-1185">Reference proteome</keyword>
<organism evidence="11 12">
    <name type="scientific">Streptomyces violaceusniger</name>
    <dbReference type="NCBI Taxonomy" id="68280"/>
    <lineage>
        <taxon>Bacteria</taxon>
        <taxon>Bacillati</taxon>
        <taxon>Actinomycetota</taxon>
        <taxon>Actinomycetes</taxon>
        <taxon>Kitasatosporales</taxon>
        <taxon>Streptomycetaceae</taxon>
        <taxon>Streptomyces</taxon>
        <taxon>Streptomyces violaceusniger group</taxon>
    </lineage>
</organism>
<dbReference type="InterPro" id="IPR017853">
    <property type="entry name" value="GH"/>
</dbReference>
<protein>
    <recommendedName>
        <fullName evidence="4">beta-galactosidase</fullName>
        <ecNumber evidence="4">3.2.1.23</ecNumber>
    </recommendedName>
</protein>
<dbReference type="PANTHER" id="PTHR36447:SF1">
    <property type="entry name" value="BETA-GALACTOSIDASE GANA"/>
    <property type="match status" value="1"/>
</dbReference>
<keyword evidence="7" id="KW-0624">Polysaccharide degradation</keyword>
<dbReference type="GO" id="GO:0008810">
    <property type="term" value="F:cellulase activity"/>
    <property type="evidence" value="ECO:0007669"/>
    <property type="project" value="InterPro"/>
</dbReference>
<evidence type="ECO:0000256" key="4">
    <source>
        <dbReference type="ARBA" id="ARBA00012756"/>
    </source>
</evidence>
<gene>
    <name evidence="11" type="ORF">SVIO_076730</name>
</gene>
<dbReference type="InterPro" id="IPR013319">
    <property type="entry name" value="GH11/12"/>
</dbReference>
<accession>A0A4D4LDB0</accession>
<evidence type="ECO:0000256" key="3">
    <source>
        <dbReference type="ARBA" id="ARBA00005940"/>
    </source>
</evidence>
<dbReference type="InterPro" id="IPR013738">
    <property type="entry name" value="Beta_galactosidase_Trimer"/>
</dbReference>
<dbReference type="InterPro" id="IPR003476">
    <property type="entry name" value="Glyco_hydro_42"/>
</dbReference>